<dbReference type="InterPro" id="IPR038765">
    <property type="entry name" value="Papain-like_cys_pep_sf"/>
</dbReference>
<dbReference type="PANTHER" id="PTHR11786">
    <property type="entry name" value="N-HYDROXYARYLAMINE O-ACETYLTRANSFERASE"/>
    <property type="match status" value="1"/>
</dbReference>
<dbReference type="InterPro" id="IPR053710">
    <property type="entry name" value="Arylamine_NAT_domain_sf"/>
</dbReference>
<dbReference type="SUPFAM" id="SSF54001">
    <property type="entry name" value="Cysteine proteinases"/>
    <property type="match status" value="1"/>
</dbReference>
<gene>
    <name evidence="2" type="ORF">CFIO01_12391</name>
</gene>
<dbReference type="HOGENOM" id="CLU_049918_2_0_1"/>
<evidence type="ECO:0000313" key="3">
    <source>
        <dbReference type="Proteomes" id="UP000020467"/>
    </source>
</evidence>
<evidence type="ECO:0000313" key="2">
    <source>
        <dbReference type="EMBL" id="EXF75040.1"/>
    </source>
</evidence>
<keyword evidence="3" id="KW-1185">Reference proteome</keyword>
<dbReference type="Proteomes" id="UP000020467">
    <property type="component" value="Unassembled WGS sequence"/>
</dbReference>
<dbReference type="OrthoDB" id="10260017at2759"/>
<dbReference type="Gene3D" id="3.30.2140.20">
    <property type="match status" value="1"/>
</dbReference>
<dbReference type="GO" id="GO:0016407">
    <property type="term" value="F:acetyltransferase activity"/>
    <property type="evidence" value="ECO:0007669"/>
    <property type="project" value="InterPro"/>
</dbReference>
<sequence>MTGLLESAYNQEQIALFEELICLPTKYRQCNGPVRNLAYLTALHVHTISTIPYENLSLHYSKSRLVELDPQLLFEKLVTGGRGRGGYCMEVSILMNHVLRALGFQAYMTGVRIRLRKDGVPSGDYIGWTHMVSLVGFPDRTHYMMDVAFGGDGATKPIPLKHAQALQNLGTQEVRLVRDYLANQVLRTEASKLWIYQYRNGPAKQWNSFYAFSEQEFLEADFKVMNWYTSTSPDSFQRFCPLVVKFLRKRETLDDGAEGDEEIVGKRMLVGSVLKENLGGKTRVVKDCQDESDRVKALEDWFGIHLNTEEKAGIEGHWTEIGRKAAKSSVP</sequence>
<dbReference type="AlphaFoldDB" id="A0A010QE41"/>
<evidence type="ECO:0000256" key="1">
    <source>
        <dbReference type="ARBA" id="ARBA00006547"/>
    </source>
</evidence>
<proteinExistence type="inferred from homology"/>
<dbReference type="InterPro" id="IPR001447">
    <property type="entry name" value="Arylamine_N-AcTrfase"/>
</dbReference>
<protein>
    <submittedName>
        <fullName evidence="2">Uncharacterized protein</fullName>
    </submittedName>
</protein>
<name>A0A010QE41_9PEZI</name>
<dbReference type="Pfam" id="PF00797">
    <property type="entry name" value="Acetyltransf_2"/>
    <property type="match status" value="1"/>
</dbReference>
<dbReference type="eggNOG" id="ENOG502S3W4">
    <property type="taxonomic scope" value="Eukaryota"/>
</dbReference>
<accession>A0A010QE41</accession>
<dbReference type="PANTHER" id="PTHR11786:SF0">
    <property type="entry name" value="ARYLAMINE N-ACETYLTRANSFERASE 4-RELATED"/>
    <property type="match status" value="1"/>
</dbReference>
<dbReference type="KEGG" id="cfj:CFIO01_12391"/>
<comment type="caution">
    <text evidence="2">The sequence shown here is derived from an EMBL/GenBank/DDBJ whole genome shotgun (WGS) entry which is preliminary data.</text>
</comment>
<reference evidence="2 3" key="1">
    <citation type="submission" date="2014-02" db="EMBL/GenBank/DDBJ databases">
        <title>The genome sequence of Colletotrichum fioriniae PJ7.</title>
        <authorList>
            <person name="Baroncelli R."/>
            <person name="Thon M.R."/>
        </authorList>
    </citation>
    <scope>NUCLEOTIDE SEQUENCE [LARGE SCALE GENOMIC DNA]</scope>
    <source>
        <strain evidence="2 3">PJ7</strain>
    </source>
</reference>
<comment type="similarity">
    <text evidence="1">Belongs to the arylamine N-acetyltransferase family.</text>
</comment>
<dbReference type="EMBL" id="JARH01000932">
    <property type="protein sequence ID" value="EXF75040.1"/>
    <property type="molecule type" value="Genomic_DNA"/>
</dbReference>
<organism evidence="2 3">
    <name type="scientific">Colletotrichum fioriniae PJ7</name>
    <dbReference type="NCBI Taxonomy" id="1445577"/>
    <lineage>
        <taxon>Eukaryota</taxon>
        <taxon>Fungi</taxon>
        <taxon>Dikarya</taxon>
        <taxon>Ascomycota</taxon>
        <taxon>Pezizomycotina</taxon>
        <taxon>Sordariomycetes</taxon>
        <taxon>Hypocreomycetidae</taxon>
        <taxon>Glomerellales</taxon>
        <taxon>Glomerellaceae</taxon>
        <taxon>Colletotrichum</taxon>
        <taxon>Colletotrichum acutatum species complex</taxon>
    </lineage>
</organism>